<dbReference type="GO" id="GO:0004535">
    <property type="term" value="F:poly(A)-specific ribonuclease activity"/>
    <property type="evidence" value="ECO:0007669"/>
    <property type="project" value="UniProtKB-EC"/>
</dbReference>
<evidence type="ECO:0000256" key="16">
    <source>
        <dbReference type="ARBA" id="ARBA00023242"/>
    </source>
</evidence>
<evidence type="ECO:0000256" key="15">
    <source>
        <dbReference type="ARBA" id="ARBA00023163"/>
    </source>
</evidence>
<protein>
    <recommendedName>
        <fullName evidence="7">poly(A)-specific ribonuclease</fullName>
        <ecNumber evidence="7">3.1.13.4</ecNumber>
    </recommendedName>
</protein>
<evidence type="ECO:0000256" key="12">
    <source>
        <dbReference type="ARBA" id="ARBA00022839"/>
    </source>
</evidence>
<reference evidence="18 19" key="1">
    <citation type="journal article" date="2019" name="Nat. Plants">
        <title>Genome sequencing of Musa balbisiana reveals subgenome evolution and function divergence in polyploid bananas.</title>
        <authorList>
            <person name="Yao X."/>
        </authorList>
    </citation>
    <scope>NUCLEOTIDE SEQUENCE [LARGE SCALE GENOMIC DNA]</scope>
    <source>
        <strain evidence="19">cv. DH-PKW</strain>
        <tissue evidence="18">Leaves</tissue>
    </source>
</reference>
<keyword evidence="10" id="KW-0479">Metal-binding</keyword>
<comment type="caution">
    <text evidence="18">The sequence shown here is derived from an EMBL/GenBank/DDBJ whole genome shotgun (WGS) entry which is preliminary data.</text>
</comment>
<dbReference type="InterPro" id="IPR039637">
    <property type="entry name" value="CNOT7/CNOT8/Pop2"/>
</dbReference>
<comment type="subunit">
    <text evidence="6">Component of the CCR4-NOT complex, at least composed of CRR4 and CAF1 proteins.</text>
</comment>
<name>A0A4S8K461_MUSBA</name>
<organism evidence="18 19">
    <name type="scientific">Musa balbisiana</name>
    <name type="common">Banana</name>
    <dbReference type="NCBI Taxonomy" id="52838"/>
    <lineage>
        <taxon>Eukaryota</taxon>
        <taxon>Viridiplantae</taxon>
        <taxon>Streptophyta</taxon>
        <taxon>Embryophyta</taxon>
        <taxon>Tracheophyta</taxon>
        <taxon>Spermatophyta</taxon>
        <taxon>Magnoliopsida</taxon>
        <taxon>Liliopsida</taxon>
        <taxon>Zingiberales</taxon>
        <taxon>Musaceae</taxon>
        <taxon>Musa</taxon>
    </lineage>
</organism>
<evidence type="ECO:0000256" key="1">
    <source>
        <dbReference type="ARBA" id="ARBA00001663"/>
    </source>
</evidence>
<keyword evidence="8" id="KW-0963">Cytoplasm</keyword>
<evidence type="ECO:0000256" key="4">
    <source>
        <dbReference type="ARBA" id="ARBA00004496"/>
    </source>
</evidence>
<evidence type="ECO:0000256" key="5">
    <source>
        <dbReference type="ARBA" id="ARBA00008372"/>
    </source>
</evidence>
<comment type="similarity">
    <text evidence="5">Belongs to the CAF1 family.</text>
</comment>
<dbReference type="InterPro" id="IPR036397">
    <property type="entry name" value="RNaseH_sf"/>
</dbReference>
<comment type="subcellular location">
    <subcellularLocation>
        <location evidence="4">Cytoplasm</location>
    </subcellularLocation>
    <subcellularLocation>
        <location evidence="3">Nucleus</location>
    </subcellularLocation>
</comment>
<evidence type="ECO:0000256" key="6">
    <source>
        <dbReference type="ARBA" id="ARBA00011757"/>
    </source>
</evidence>
<dbReference type="SUPFAM" id="SSF53098">
    <property type="entry name" value="Ribonuclease H-like"/>
    <property type="match status" value="1"/>
</dbReference>
<dbReference type="GO" id="GO:0030014">
    <property type="term" value="C:CCR4-NOT complex"/>
    <property type="evidence" value="ECO:0007669"/>
    <property type="project" value="InterPro"/>
</dbReference>
<evidence type="ECO:0000256" key="9">
    <source>
        <dbReference type="ARBA" id="ARBA00022722"/>
    </source>
</evidence>
<evidence type="ECO:0000256" key="10">
    <source>
        <dbReference type="ARBA" id="ARBA00022723"/>
    </source>
</evidence>
<evidence type="ECO:0000256" key="7">
    <source>
        <dbReference type="ARBA" id="ARBA00012161"/>
    </source>
</evidence>
<proteinExistence type="inferred from homology"/>
<dbReference type="PANTHER" id="PTHR10797">
    <property type="entry name" value="CCR4-NOT TRANSCRIPTION COMPLEX SUBUNIT"/>
    <property type="match status" value="1"/>
</dbReference>
<evidence type="ECO:0000313" key="19">
    <source>
        <dbReference type="Proteomes" id="UP000317650"/>
    </source>
</evidence>
<dbReference type="EMBL" id="PYDT01000002">
    <property type="protein sequence ID" value="THU69611.1"/>
    <property type="molecule type" value="Genomic_DNA"/>
</dbReference>
<dbReference type="EC" id="3.1.13.4" evidence="7"/>
<dbReference type="InterPro" id="IPR012337">
    <property type="entry name" value="RNaseH-like_sf"/>
</dbReference>
<keyword evidence="12" id="KW-0269">Exonuclease</keyword>
<dbReference type="Gene3D" id="3.30.420.10">
    <property type="entry name" value="Ribonuclease H-like superfamily/Ribonuclease H"/>
    <property type="match status" value="1"/>
</dbReference>
<evidence type="ECO:0000256" key="13">
    <source>
        <dbReference type="ARBA" id="ARBA00022884"/>
    </source>
</evidence>
<keyword evidence="13" id="KW-0694">RNA-binding</keyword>
<dbReference type="STRING" id="52838.A0A4S8K461"/>
<dbReference type="Proteomes" id="UP000317650">
    <property type="component" value="Chromosome 8"/>
</dbReference>
<accession>A0A4S8K461</accession>
<keyword evidence="14" id="KW-0805">Transcription regulation</keyword>
<evidence type="ECO:0000256" key="3">
    <source>
        <dbReference type="ARBA" id="ARBA00004123"/>
    </source>
</evidence>
<dbReference type="GO" id="GO:0005737">
    <property type="term" value="C:cytoplasm"/>
    <property type="evidence" value="ECO:0007669"/>
    <property type="project" value="UniProtKB-SubCell"/>
</dbReference>
<dbReference type="InterPro" id="IPR006941">
    <property type="entry name" value="RNase_CAF1"/>
</dbReference>
<gene>
    <name evidence="18" type="ORF">C4D60_Mb08t16220</name>
</gene>
<evidence type="ECO:0000256" key="2">
    <source>
        <dbReference type="ARBA" id="ARBA00001968"/>
    </source>
</evidence>
<evidence type="ECO:0000256" key="8">
    <source>
        <dbReference type="ARBA" id="ARBA00022490"/>
    </source>
</evidence>
<comment type="function">
    <text evidence="17">Ubiquitous transcription factor required for a diverse set of processes. It is a component of the CCR4 complex involved in the control of gene expression.</text>
</comment>
<dbReference type="Pfam" id="PF04857">
    <property type="entry name" value="CAF1"/>
    <property type="match status" value="1"/>
</dbReference>
<dbReference type="GO" id="GO:0005634">
    <property type="term" value="C:nucleus"/>
    <property type="evidence" value="ECO:0007669"/>
    <property type="project" value="UniProtKB-SubCell"/>
</dbReference>
<keyword evidence="15" id="KW-0804">Transcription</keyword>
<keyword evidence="19" id="KW-1185">Reference proteome</keyword>
<keyword evidence="11" id="KW-0378">Hydrolase</keyword>
<evidence type="ECO:0000256" key="17">
    <source>
        <dbReference type="ARBA" id="ARBA00025148"/>
    </source>
</evidence>
<keyword evidence="16" id="KW-0539">Nucleus</keyword>
<evidence type="ECO:0000256" key="11">
    <source>
        <dbReference type="ARBA" id="ARBA00022801"/>
    </source>
</evidence>
<keyword evidence="9" id="KW-0540">Nuclease</keyword>
<evidence type="ECO:0000313" key="18">
    <source>
        <dbReference type="EMBL" id="THU69611.1"/>
    </source>
</evidence>
<comment type="cofactor">
    <cofactor evidence="2">
        <name>a divalent metal cation</name>
        <dbReference type="ChEBI" id="CHEBI:60240"/>
    </cofactor>
</comment>
<sequence length="370" mass="41727">MKIPWITRIGLGFRDTLDRAGLNTPVFPTWITIIARIGLGFGRTRNRTGIRTVCLLYKDVTVDSSRITPLRHSSSLHTVVSSRGKMSSQRGGGGPQYLVVRSVWAWNLEYEFSIIASLVDRFSYVAFDTEFPGFLYSTRRPHRLLPPSLRYAILKANVDEMDLVQLGLTLFDASGDLPDLGTGGRVGFVWEFNFREFDVRRDPHAPDSVDLLRSSGIDFDRLPLYGIDSGHFAAHLYRSGLVAHCRFCRPHSTRWIAFHSCYDFAYLIKVLGNGRPLPDTLEEFLGLVNLLFGETVDLKHMMRGCKGLFGGLENVARTLGVPRQAGKSHQAGSDSLVTYQVYLKMKQRFFDGRDAKVAWHRGIIYGLQTC</sequence>
<comment type="catalytic activity">
    <reaction evidence="1">
        <text>Exonucleolytic cleavage of poly(A) to 5'-AMP.</text>
        <dbReference type="EC" id="3.1.13.4"/>
    </reaction>
</comment>
<evidence type="ECO:0000256" key="14">
    <source>
        <dbReference type="ARBA" id="ARBA00023015"/>
    </source>
</evidence>
<dbReference type="GO" id="GO:0003723">
    <property type="term" value="F:RNA binding"/>
    <property type="evidence" value="ECO:0007669"/>
    <property type="project" value="UniProtKB-KW"/>
</dbReference>
<dbReference type="GO" id="GO:0046872">
    <property type="term" value="F:metal ion binding"/>
    <property type="evidence" value="ECO:0007669"/>
    <property type="project" value="UniProtKB-KW"/>
</dbReference>
<dbReference type="AlphaFoldDB" id="A0A4S8K461"/>